<dbReference type="Pfam" id="PF22936">
    <property type="entry name" value="Pol_BBD"/>
    <property type="match status" value="1"/>
</dbReference>
<sequence>MANNGLLYFRYPRLIKDNYEKWCLRMKVILGSQDVWEIVDRGYVKPDNEEALPQNEKDVLAKTRKKDQQALPLIHQCLDDAMFEKVADATTSKEAWEILQNSLQGVDKMRKAIVNQLTRYGEDIEDVRVVEKILRTLTPKFNFVVCTIEKSKDLDFIMMEQLEGSLQAHEEKIKRGQENFLKLRHPSRIMEVKRPIEEMDGDEAVVVMEEEEVIVTSSTNEVKIHQINVEEKANLVDNKKEEDESTLLLALKEEDKDDCSSWYLDNGASNHMCVCKEKFVEINKTVKSSVSFGDTSKIQIEGICTILISCKNGDHKLI</sequence>
<feature type="domain" description="Retrovirus-related Pol polyprotein from transposon TNT 1-94-like beta-barrel" evidence="1">
    <location>
        <begin position="262"/>
        <end position="316"/>
    </location>
</feature>
<evidence type="ECO:0000259" key="1">
    <source>
        <dbReference type="Pfam" id="PF22936"/>
    </source>
</evidence>
<protein>
    <submittedName>
        <fullName evidence="3">Uncharacterized protein LOC104215436</fullName>
    </submittedName>
</protein>
<accession>A0A1U7VMF3</accession>
<evidence type="ECO:0000313" key="2">
    <source>
        <dbReference type="Proteomes" id="UP000189701"/>
    </source>
</evidence>
<dbReference type="eggNOG" id="KOG0017">
    <property type="taxonomic scope" value="Eukaryota"/>
</dbReference>
<reference evidence="3" key="2">
    <citation type="submission" date="2025-08" db="UniProtKB">
        <authorList>
            <consortium name="RefSeq"/>
        </authorList>
    </citation>
    <scope>IDENTIFICATION</scope>
    <source>
        <tissue evidence="3">Leaf</tissue>
    </source>
</reference>
<dbReference type="Proteomes" id="UP000189701">
    <property type="component" value="Unplaced"/>
</dbReference>
<dbReference type="Pfam" id="PF14223">
    <property type="entry name" value="Retrotran_gag_2"/>
    <property type="match status" value="1"/>
</dbReference>
<reference evidence="2" key="1">
    <citation type="journal article" date="2013" name="Genome Biol.">
        <title>Reference genomes and transcriptomes of Nicotiana sylvestris and Nicotiana tomentosiformis.</title>
        <authorList>
            <person name="Sierro N."/>
            <person name="Battey J.N."/>
            <person name="Ouadi S."/>
            <person name="Bovet L."/>
            <person name="Goepfert S."/>
            <person name="Bakaher N."/>
            <person name="Peitsch M.C."/>
            <person name="Ivanov N.V."/>
        </authorList>
    </citation>
    <scope>NUCLEOTIDE SEQUENCE [LARGE SCALE GENOMIC DNA]</scope>
</reference>
<gene>
    <name evidence="3" type="primary">LOC104215436</name>
</gene>
<dbReference type="PANTHER" id="PTHR35317">
    <property type="entry name" value="OS04G0629600 PROTEIN"/>
    <property type="match status" value="1"/>
</dbReference>
<dbReference type="PANTHER" id="PTHR35317:SF28">
    <property type="entry name" value="ZINC FINGER, CCHC-TYPE, RIBONUCLEASE H-LIKE DOMAIN, GAG-PRE-INTEGRASE DOMAIN PROTEIN-RELATED"/>
    <property type="match status" value="1"/>
</dbReference>
<proteinExistence type="predicted"/>
<name>A0A1U7VMF3_NICSY</name>
<dbReference type="RefSeq" id="XP_009763554.1">
    <property type="nucleotide sequence ID" value="XM_009765252.1"/>
</dbReference>
<organism evidence="2 3">
    <name type="scientific">Nicotiana sylvestris</name>
    <name type="common">Wood tobacco</name>
    <name type="synonym">South American tobacco</name>
    <dbReference type="NCBI Taxonomy" id="4096"/>
    <lineage>
        <taxon>Eukaryota</taxon>
        <taxon>Viridiplantae</taxon>
        <taxon>Streptophyta</taxon>
        <taxon>Embryophyta</taxon>
        <taxon>Tracheophyta</taxon>
        <taxon>Spermatophyta</taxon>
        <taxon>Magnoliopsida</taxon>
        <taxon>eudicotyledons</taxon>
        <taxon>Gunneridae</taxon>
        <taxon>Pentapetalae</taxon>
        <taxon>asterids</taxon>
        <taxon>lamiids</taxon>
        <taxon>Solanales</taxon>
        <taxon>Solanaceae</taxon>
        <taxon>Nicotianoideae</taxon>
        <taxon>Nicotianeae</taxon>
        <taxon>Nicotiana</taxon>
    </lineage>
</organism>
<dbReference type="AlphaFoldDB" id="A0A1U7VMF3"/>
<keyword evidence="2" id="KW-1185">Reference proteome</keyword>
<evidence type="ECO:0000313" key="3">
    <source>
        <dbReference type="RefSeq" id="XP_009763554.1"/>
    </source>
</evidence>
<dbReference type="InterPro" id="IPR054722">
    <property type="entry name" value="PolX-like_BBD"/>
</dbReference>